<dbReference type="InterPro" id="IPR016040">
    <property type="entry name" value="NAD(P)-bd_dom"/>
</dbReference>
<dbReference type="InterPro" id="IPR036291">
    <property type="entry name" value="NAD(P)-bd_dom_sf"/>
</dbReference>
<dbReference type="RefSeq" id="WP_116848576.1">
    <property type="nucleotide sequence ID" value="NZ_QTJU01000007.1"/>
</dbReference>
<reference evidence="2 3" key="1">
    <citation type="submission" date="2018-08" db="EMBL/GenBank/DDBJ databases">
        <title>Chitinophagaceae sp. K23C18032701, a novel bacterium isolated from forest soil.</title>
        <authorList>
            <person name="Wang C."/>
        </authorList>
    </citation>
    <scope>NUCLEOTIDE SEQUENCE [LARGE SCALE GENOMIC DNA]</scope>
    <source>
        <strain evidence="2 3">K23C18032701</strain>
    </source>
</reference>
<dbReference type="PANTHER" id="PTHR14097:SF7">
    <property type="entry name" value="OXIDOREDUCTASE HTATIP2"/>
    <property type="match status" value="1"/>
</dbReference>
<evidence type="ECO:0000313" key="2">
    <source>
        <dbReference type="EMBL" id="RFM26792.1"/>
    </source>
</evidence>
<dbReference type="Pfam" id="PF13460">
    <property type="entry name" value="NAD_binding_10"/>
    <property type="match status" value="1"/>
</dbReference>
<dbReference type="AlphaFoldDB" id="A0A3E1NFY5"/>
<proteinExistence type="predicted"/>
<comment type="caution">
    <text evidence="2">The sequence shown here is derived from an EMBL/GenBank/DDBJ whole genome shotgun (WGS) entry which is preliminary data.</text>
</comment>
<evidence type="ECO:0000313" key="3">
    <source>
        <dbReference type="Proteomes" id="UP000261284"/>
    </source>
</evidence>
<keyword evidence="3" id="KW-1185">Reference proteome</keyword>
<accession>A0A3E1NFY5</accession>
<dbReference type="EMBL" id="QTJU01000007">
    <property type="protein sequence ID" value="RFM26792.1"/>
    <property type="molecule type" value="Genomic_DNA"/>
</dbReference>
<dbReference type="OrthoDB" id="9798632at2"/>
<feature type="domain" description="NAD(P)-binding" evidence="1">
    <location>
        <begin position="8"/>
        <end position="151"/>
    </location>
</feature>
<name>A0A3E1NFY5_9BACT</name>
<organism evidence="2 3">
    <name type="scientific">Deminuibacter soli</name>
    <dbReference type="NCBI Taxonomy" id="2291815"/>
    <lineage>
        <taxon>Bacteria</taxon>
        <taxon>Pseudomonadati</taxon>
        <taxon>Bacteroidota</taxon>
        <taxon>Chitinophagia</taxon>
        <taxon>Chitinophagales</taxon>
        <taxon>Chitinophagaceae</taxon>
        <taxon>Deminuibacter</taxon>
    </lineage>
</organism>
<sequence>MKTAIVIGATGMVGSALVQLLLEHRDYAHVKTFVRHSSNVKHPKLQERVVDFNQVAGWQHFLQGDVLFSCLGTTLKQAGSKDAQYQVDYTYQLEVALAAAANKVPVYVLVSASGASINAAHFYLRMKGALETAILALPFLHTHILRPGVLEGARKQKRMGELTFLKAMRFFNGIGMFKKFRPVHVRKLARVMIGIAGNSAAKVKVYEAANL</sequence>
<dbReference type="PANTHER" id="PTHR14097">
    <property type="entry name" value="OXIDOREDUCTASE HTATIP2"/>
    <property type="match status" value="1"/>
</dbReference>
<evidence type="ECO:0000259" key="1">
    <source>
        <dbReference type="Pfam" id="PF13460"/>
    </source>
</evidence>
<dbReference type="Gene3D" id="3.40.50.720">
    <property type="entry name" value="NAD(P)-binding Rossmann-like Domain"/>
    <property type="match status" value="1"/>
</dbReference>
<gene>
    <name evidence="2" type="ORF">DXN05_17535</name>
</gene>
<dbReference type="SUPFAM" id="SSF51735">
    <property type="entry name" value="NAD(P)-binding Rossmann-fold domains"/>
    <property type="match status" value="1"/>
</dbReference>
<dbReference type="Proteomes" id="UP000261284">
    <property type="component" value="Unassembled WGS sequence"/>
</dbReference>
<protein>
    <submittedName>
        <fullName evidence="2">NAD-dependent epimerase/dehydratase family protein</fullName>
    </submittedName>
</protein>